<dbReference type="Proteomes" id="UP000431304">
    <property type="component" value="Unassembled WGS sequence"/>
</dbReference>
<dbReference type="RefSeq" id="WP_129899903.1">
    <property type="nucleotide sequence ID" value="NZ_RCYH01000010.1"/>
</dbReference>
<name>A0A844E660_EUBRA</name>
<comment type="caution">
    <text evidence="1">The sequence shown here is derived from an EMBL/GenBank/DDBJ whole genome shotgun (WGS) entry which is preliminary data.</text>
</comment>
<sequence>MKKTNEQLQQEATEIRRFIDGDSKQTAKKVIPIAYNVAIGTMIGDCPVCRTTPLRECDCAYCPYCGQKLDWSDAHEIN</sequence>
<accession>A0A844E660</accession>
<proteinExistence type="predicted"/>
<dbReference type="EMBL" id="WKRA01000029">
    <property type="protein sequence ID" value="MSD17130.1"/>
    <property type="molecule type" value="Genomic_DNA"/>
</dbReference>
<evidence type="ECO:0000313" key="1">
    <source>
        <dbReference type="EMBL" id="MSD17130.1"/>
    </source>
</evidence>
<organism evidence="1 2">
    <name type="scientific">Eubacterium ramulus</name>
    <dbReference type="NCBI Taxonomy" id="39490"/>
    <lineage>
        <taxon>Bacteria</taxon>
        <taxon>Bacillati</taxon>
        <taxon>Bacillota</taxon>
        <taxon>Clostridia</taxon>
        <taxon>Eubacteriales</taxon>
        <taxon>Eubacteriaceae</taxon>
        <taxon>Eubacterium</taxon>
    </lineage>
</organism>
<protein>
    <submittedName>
        <fullName evidence="1">Uncharacterized protein</fullName>
    </submittedName>
</protein>
<dbReference type="AlphaFoldDB" id="A0A844E660"/>
<reference evidence="1 2" key="1">
    <citation type="journal article" date="2019" name="Nat. Med.">
        <title>A library of human gut bacterial isolates paired with longitudinal multiomics data enables mechanistic microbiome research.</title>
        <authorList>
            <person name="Poyet M."/>
            <person name="Groussin M."/>
            <person name="Gibbons S.M."/>
            <person name="Avila-Pacheco J."/>
            <person name="Jiang X."/>
            <person name="Kearney S.M."/>
            <person name="Perrotta A.R."/>
            <person name="Berdy B."/>
            <person name="Zhao S."/>
            <person name="Lieberman T.D."/>
            <person name="Swanson P.K."/>
            <person name="Smith M."/>
            <person name="Roesemann S."/>
            <person name="Alexander J.E."/>
            <person name="Rich S.A."/>
            <person name="Livny J."/>
            <person name="Vlamakis H."/>
            <person name="Clish C."/>
            <person name="Bullock K."/>
            <person name="Deik A."/>
            <person name="Scott J."/>
            <person name="Pierce K.A."/>
            <person name="Xavier R.J."/>
            <person name="Alm E.J."/>
        </authorList>
    </citation>
    <scope>NUCLEOTIDE SEQUENCE [LARGE SCALE GENOMIC DNA]</scope>
    <source>
        <strain evidence="1 2">BIOML-A3</strain>
    </source>
</reference>
<gene>
    <name evidence="1" type="ORF">GKE72_13905</name>
</gene>
<evidence type="ECO:0000313" key="2">
    <source>
        <dbReference type="Proteomes" id="UP000431304"/>
    </source>
</evidence>